<evidence type="ECO:0000313" key="3">
    <source>
        <dbReference type="Proteomes" id="UP000033647"/>
    </source>
</evidence>
<proteinExistence type="predicted"/>
<name>A0A0F4GI70_9PEZI</name>
<feature type="region of interest" description="Disordered" evidence="1">
    <location>
        <begin position="348"/>
        <end position="476"/>
    </location>
</feature>
<evidence type="ECO:0000256" key="1">
    <source>
        <dbReference type="SAM" id="MobiDB-lite"/>
    </source>
</evidence>
<evidence type="ECO:0000313" key="2">
    <source>
        <dbReference type="EMBL" id="KJX96943.1"/>
    </source>
</evidence>
<feature type="compositionally biased region" description="Basic and acidic residues" evidence="1">
    <location>
        <begin position="225"/>
        <end position="248"/>
    </location>
</feature>
<reference evidence="2 3" key="1">
    <citation type="submission" date="2015-03" db="EMBL/GenBank/DDBJ databases">
        <title>RNA-seq based gene annotation and comparative genomics of four Zymoseptoria species reveal species-specific pathogenicity related genes and transposable element activity.</title>
        <authorList>
            <person name="Grandaubert J."/>
            <person name="Bhattacharyya A."/>
            <person name="Stukenbrock E.H."/>
        </authorList>
    </citation>
    <scope>NUCLEOTIDE SEQUENCE [LARGE SCALE GENOMIC DNA]</scope>
    <source>
        <strain evidence="2 3">Zb18110</strain>
    </source>
</reference>
<dbReference type="AlphaFoldDB" id="A0A0F4GI70"/>
<feature type="compositionally biased region" description="Polar residues" evidence="1">
    <location>
        <begin position="529"/>
        <end position="566"/>
    </location>
</feature>
<comment type="caution">
    <text evidence="2">The sequence shown here is derived from an EMBL/GenBank/DDBJ whole genome shotgun (WGS) entry which is preliminary data.</text>
</comment>
<dbReference type="STRING" id="1047168.A0A0F4GI70"/>
<feature type="region of interest" description="Disordered" evidence="1">
    <location>
        <begin position="496"/>
        <end position="566"/>
    </location>
</feature>
<dbReference type="EMBL" id="LAFY01000586">
    <property type="protein sequence ID" value="KJX96943.1"/>
    <property type="molecule type" value="Genomic_DNA"/>
</dbReference>
<sequence>MNGGLASTLMCLAARVAEEPEPLRFLVGYQPVSAILNERQHTFGSELHAASARPPSVATPRKTSPPPTLSRFPVPTFFETSHTDPYNQDFDNALEESYNTIGLLSMFSHDSQTHISDQARSALRSVDEATREKFVQHIWSMGLRSLWAKLRQDPASPRVDAPESGDIIITITEVGEDEDADETYEPYPIFSVKGLGILPDPSDDGEEDGEYELELLREAERIAERVRRRSDAGDGGMKRDVESEEERRRRLQRSPRLVPRVRIGGVTSISDPAPRLLDSPRRGENIDGTGMDGDVESEEESMRRLQGSPRVMRMNRRPQVPDGAQGIGLVQRMITAEKEAGMKRLMDSISLSKDAGEDEGEEDLYTSSPRKTSMAGSVDGSMEEELYTSSPREKATASARLEIEEELQLSPTDPSGKDPTAMEKDLRQDSGAESSASSLIDEADSGHETTAGQRPSKAPSAPIAVPATSSSAFDQIPDTIDPLSLAEAAFATSTSIPSAPIPIPMASKPTRPSIIIPSNPPIEPAPLSATSVNENNGPNPISPRSTSSSVRTNRQLSFNLDGTAQD</sequence>
<keyword evidence="3" id="KW-1185">Reference proteome</keyword>
<feature type="region of interest" description="Disordered" evidence="1">
    <location>
        <begin position="225"/>
        <end position="323"/>
    </location>
</feature>
<gene>
    <name evidence="2" type="ORF">TI39_contig594g00031</name>
</gene>
<feature type="region of interest" description="Disordered" evidence="1">
    <location>
        <begin position="46"/>
        <end position="73"/>
    </location>
</feature>
<feature type="compositionally biased region" description="Polar residues" evidence="1">
    <location>
        <begin position="365"/>
        <end position="375"/>
    </location>
</feature>
<dbReference type="Proteomes" id="UP000033647">
    <property type="component" value="Unassembled WGS sequence"/>
</dbReference>
<organism evidence="2 3">
    <name type="scientific">Zymoseptoria brevis</name>
    <dbReference type="NCBI Taxonomy" id="1047168"/>
    <lineage>
        <taxon>Eukaryota</taxon>
        <taxon>Fungi</taxon>
        <taxon>Dikarya</taxon>
        <taxon>Ascomycota</taxon>
        <taxon>Pezizomycotina</taxon>
        <taxon>Dothideomycetes</taxon>
        <taxon>Dothideomycetidae</taxon>
        <taxon>Mycosphaerellales</taxon>
        <taxon>Mycosphaerellaceae</taxon>
        <taxon>Zymoseptoria</taxon>
    </lineage>
</organism>
<accession>A0A0F4GI70</accession>
<protein>
    <submittedName>
        <fullName evidence="2">Uncharacterized protein</fullName>
    </submittedName>
</protein>
<feature type="compositionally biased region" description="Low complexity" evidence="1">
    <location>
        <begin position="496"/>
        <end position="517"/>
    </location>
</feature>
<feature type="compositionally biased region" description="Basic and acidic residues" evidence="1">
    <location>
        <begin position="420"/>
        <end position="430"/>
    </location>
</feature>